<dbReference type="InterPro" id="IPR020806">
    <property type="entry name" value="PKS_PP-bd"/>
</dbReference>
<dbReference type="InterPro" id="IPR020802">
    <property type="entry name" value="TesA-like"/>
</dbReference>
<dbReference type="InterPro" id="IPR013968">
    <property type="entry name" value="PKS_KR"/>
</dbReference>
<sequence length="3738" mass="386615">MSNSDEKLVAALRASLKENDRLRAHNRKLSSAAREPIAIVAMSCRFPGGVESPEALWQLVNDGVDAISEFPENRGWNLGDLYDPDGARQNTSYVNKGGFLHSADTFDPAFFGISPNEALTMDPQQRLLLETSWEAFERAGIDPTTLKGSKTGVFAGMMYHDYAHNSATGSIASGRVSYVFGFEGPSMTLDTACSSSLVALHLAAQALRSGECSMALAGGVALMATPEVFVEFSRQGGLSKDGRCKSFAGSTDGTSWSEGAGVLLLEKLSDARSNGHPVLAVLRGSAVNQDGASNGLTAPNGPSQQRVIRAALADAQISSDQVDLVEAHGTGTRLGDPIEAQALLATYGQGRPEGDPLWLGSLKSNLGHTQAAAGVGGVIKAVQAIRHGVLPRTLHVDVPTPQVDWSVGAVELLMESRVWPERDRPRRVGVSSFGLSGTNAHVIVEQAPVVVEPEVVSSVGLPVVPVVLSARSEVGLSGQAGKLLARMDASTSVVDVGFSSVVSRAVLEHRAVVAASDREELVRGLTALVEGELAPSVVRGSVRPSGATAFLFTGQGAQRLGMGRELYEAFPVFAEAFDAVLVELDARLGCSLREVVWGEDADVLNGTMFAQAGLFAVETALFRLVESWGVRPDFLVGHSVGEIAAAHVSGVLSLGDAAELVVARGRLMQGLPAGGSMVAVEATEAEVLPLLNGEVGIAAVNGPRSVVVSGTEAAVRGLVAMFEERGRRTSVLRVSHAFHSPLMEPMLAEFGAVVAGLSFGAASIPVVSGVSGDVAEGWGSAEYWVRHVREAVRFADAVSFVVSRGVTSFVEVGPDGVLSGMAQQSVDAESAAVFAPLVRRNRPEVATAVTALGQLHVAGVSVDWARYFEGSGARRVDLPTYAFQRERYWMEAELGGNDPGSFGLGTTDHPLLGAAVALADADEMVLTGRLSLATQPWIADHGVLGSVLLPGTAFVELAVRAGDEVGCDLLEELTLQAPLVVPEEGDVAIQVAIGASDPTGRRSVSVYSRRGGADHGPWTRHAEGTLATGAETPAADLTVWPPKGATAIEVEGAYDLLSERGYGYGPVFQGLKAAWTSGEELYAEVALPDSAHDDAQRFGLHPALLDAAMHVALIDDGSGTGESTVLPFAWTNVALHAAGASVLRVRIASAGQDSVSVLVADGTGRPVLSVGALVSRPVSVEQLTGSGVGGGLHEVVWRPLAAAGVADGAGVSGPVVFEVPVVGVGVDPVVGVRSVLGGVLERVQGWLADEEGADGPLVVVTRGAVSVGADVGVDVCVAPVWGLVRAAQAENPGRFVLVDVESSGGVFADVLDAVLGSGEPEVAVRGGGIVVPRLVEVAAGVAPVASVVPDGVVLVTGGTGGLGGLVARHLVEVHGVRRLVLAGRRGREAPGADELCRVLGGLGAEVSVVACDMSDRDAVAGVVEGVGADLVGVVHAAGAGDNGLVGSMDGARLDRVLGAKADGAWYLHELTRGRELAFFVMFSSAGGSVLAAGQANYAAANVFLDALAVHRHAEGLPATSLAYGLWAGAGMGEWLGEADLERMRRQGLPALEPEQGLALFDAGLRSGRAALVPLPIDVTALRTRTDTIPALLRDLVPNTRRPAVRAVAGTGDGQELVRSLAGLADDERARKLLEMVRDRVAKVLGHASAQAIEADRPFQELGFDSLSAVELRNELNLTTALRLPATLVFDYPTARAVAGYIDGELDGSGGRETARPSSSPDVHDLEDEPIVIVGMACRYPGGVTSPEGLWDLVAEGRDAVSGFPLDRGWDVEGVYDPEPGVPGKTYANEGGFLYDAGDFDPAFFGISPNEALIMDPQQRLLLEASWEALERAAIDPRSLKGTRTGVFAGLMYHDYGQGTEAAATTGGSLVSGRISYTLGLEGPSLTVDTACSSSLVALHLAAQALRSGECSMALAGGVAVMSTPDMFVEFSRQRGLAKDGRCKSFAGAADGAAWSEGVGVLLVERLSDARRLGHEVLAVVRGSAVNQDGASNGLTAPNGPSQQRVIRAALENAGLSFADVDLVEAHGTGTRLGDPIEAQALLATYGQGRPEGDPLWLGSLKSNLGHAQAAAGVGGVIKAVQAIRHGVLPKTLHVDVPTPQVDWAAGAVELLTESRAWPERDRVRRVGVSSFGLSGTNAHVIVEQAPVVEEPETAATAELPVVPVVLSARSEVGLSAQAGKLLEQIADSSSLLDVGFSSAVSRAVLEHRAVVAASDREELVRGLTALAEGGVTASVVRGVARPVGTTAFLFTGQGAQRLGMGRELYAAFPAFAEAFDAVLAELDARLGRSLREVVWGEDAGLLNGTMFAQAGLFAVETALFRLVESWGVRPDFLVGHSVGEIAAAHVSGVLSLADAAELVVARGRLMQALPAGGSMVAVEATEAEVLPLLTDGVALAAVNGPRSVVVSGTESSVRELVATIEALDRRTSVLRVSHAFHSPLMEPMLAEFGAVVAGLSFAAPSIPVVSNVTGEVSQEVATPSYWVRHVREAVRFADAVTFLEDQGVTSYIELGPDGVLSGMAQQSVDAESAAVFAPLVRKNRPEVATAVTALGQLHVAGVSVDWARYFEGSGARRVDLPTYAFQRERFWLECVGGGDAGGLGQVVVDHPVLGAVVALPDSGGVVLTGRLSLEGLGWLADHEVLGSVLLPGAAFVELVVRGADEVGCGVVEELTLRAPLVVPERGGVALQVVVGGVDEVGCRSVRVHSRRDGAGAEWVLHADGVLGGGVGESVPDFDLTAWPPPGAARVEVAEMYDLLSERGYGYGPVFQGLKAAWIAGEEIFAEVELDDSVHADAKRFGLHPALLDSTMHALGLRAAELESDPAADGRPALPFFWEGVRLFASGSTALRVRLTGAGDDTVSMAMADATGAPVLSVDGLTLRPVSVEQLTGSGVGGGLHEVVWRPLAAAGVGEGAGALSPVVFEVPVVGVGVDPVVGVRSVLGGVLERVQGWLADEEGADGPLVVVTRGAVSVGADVGVDVCVAPVWGLVRAAQAENPGRFVLVDVESSGGVFADVLDAVLGSGEPEVAVRGGGIVVPRLVEVAAGVAPVASVVPDGVVLVTGGTGGLGGLVARHLVEVHGVRRLVLAGRRGREAPGADELCRVLGGLGAEVSVVACDMSDRDAVAGVVEGVGADLVGVVHAAGAGDNGLVGSMDGARLDRVLGAKADGAWYLHELTRGRELAFFVMFSSAGGSVLAAGQANYAAANVFLDALAVHRHAEGLPATSLAYGLWAGAGMGEWLGEADLERMRRQGLPALEPEQGLALFDAGLRSGRAALVPLPIDVTALRTRTDTIPALLRDLAPTTRRRSAVARPDAASLRQRFTQADQAGQEALLKALVMERAAALLGHSSADALDAERDFLEAGFDSLSAMELRNVLMKDTGLRLPPMVVFDSKSPAELARLLHTDLLASTQADGAGQAEASEGADGTEHGSAAGGAEAPSAGRPPETLRDLFHSAVVSGRADKGFALLQAAADVRPGFGSVDEIDRLPTAVRLADASQGPHLICLSTPMATGGVHQHARLVSHFGGRHKISALPVPGFLAGESLPTSSDAAVQALARSVLDAADGKPFVLLGYSSGGTLAYATAGYLERECGVRPAGVILLDTFKVHDGGSDGVPLDGLALGMFDKEAVFGRFDSSRLSAMGRWVELVPQLPLTPVEAPVLFVQCTQSFVPDGDDASPDLGSGRAEPWEAGHTLRTVRANHFTLVEDRAEETAHVIDEWLASDEWSASNGAAADAGATE</sequence>
<evidence type="ECO:0000256" key="6">
    <source>
        <dbReference type="ARBA" id="ARBA00023194"/>
    </source>
</evidence>
<dbReference type="InterPro" id="IPR009081">
    <property type="entry name" value="PP-bd_ACP"/>
</dbReference>
<feature type="active site" description="Proton acceptor; for dehydratase activity" evidence="9">
    <location>
        <position position="941"/>
    </location>
</feature>
<dbReference type="InterPro" id="IPR049900">
    <property type="entry name" value="PKS_mFAS_DH"/>
</dbReference>
<evidence type="ECO:0000256" key="7">
    <source>
        <dbReference type="ARBA" id="ARBA00023268"/>
    </source>
</evidence>
<dbReference type="Pfam" id="PF08659">
    <property type="entry name" value="KR"/>
    <property type="match status" value="2"/>
</dbReference>
<feature type="region of interest" description="C-terminal hotdog fold" evidence="9">
    <location>
        <begin position="1045"/>
        <end position="1184"/>
    </location>
</feature>
<dbReference type="Proteomes" id="UP001229952">
    <property type="component" value="Chromosome"/>
</dbReference>
<dbReference type="InterPro" id="IPR036736">
    <property type="entry name" value="ACP-like_sf"/>
</dbReference>
<evidence type="ECO:0000313" key="15">
    <source>
        <dbReference type="Proteomes" id="UP001229952"/>
    </source>
</evidence>
<dbReference type="InterPro" id="IPR029058">
    <property type="entry name" value="AB_hydrolase_fold"/>
</dbReference>
<keyword evidence="15" id="KW-1185">Reference proteome</keyword>
<evidence type="ECO:0000256" key="2">
    <source>
        <dbReference type="ARBA" id="ARBA00004792"/>
    </source>
</evidence>
<dbReference type="Gene3D" id="3.40.366.10">
    <property type="entry name" value="Malonyl-Coenzyme A Acyl Carrier Protein, domain 2"/>
    <property type="match status" value="2"/>
</dbReference>
<dbReference type="SMART" id="SM00827">
    <property type="entry name" value="PKS_AT"/>
    <property type="match status" value="2"/>
</dbReference>
<dbReference type="EMBL" id="CP120992">
    <property type="protein sequence ID" value="WLQ40535.1"/>
    <property type="molecule type" value="Genomic_DNA"/>
</dbReference>
<dbReference type="InterPro" id="IPR018201">
    <property type="entry name" value="Ketoacyl_synth_AS"/>
</dbReference>
<feature type="domain" description="Ketosynthase family 3 (KS3)" evidence="12">
    <location>
        <begin position="34"/>
        <end position="446"/>
    </location>
</feature>
<dbReference type="SMART" id="SM01294">
    <property type="entry name" value="PKS_PP_betabranch"/>
    <property type="match status" value="1"/>
</dbReference>
<dbReference type="InterPro" id="IPR014031">
    <property type="entry name" value="Ketoacyl_synth_C"/>
</dbReference>
<organism evidence="14 15">
    <name type="scientific">Streptomyces laculatispora</name>
    <dbReference type="NCBI Taxonomy" id="887464"/>
    <lineage>
        <taxon>Bacteria</taxon>
        <taxon>Bacillati</taxon>
        <taxon>Actinomycetota</taxon>
        <taxon>Actinomycetes</taxon>
        <taxon>Kitasatosporales</taxon>
        <taxon>Streptomycetaceae</taxon>
        <taxon>Streptomyces</taxon>
    </lineage>
</organism>
<dbReference type="SUPFAM" id="SSF55048">
    <property type="entry name" value="Probable ACP-binding domain of malonyl-CoA ACP transacylase"/>
    <property type="match status" value="2"/>
</dbReference>
<dbReference type="PROSITE" id="PS52004">
    <property type="entry name" value="KS3_2"/>
    <property type="match status" value="2"/>
</dbReference>
<feature type="domain" description="PKS/mFAS DH" evidence="13">
    <location>
        <begin position="2606"/>
        <end position="2887"/>
    </location>
</feature>
<feature type="domain" description="Ketosynthase family 3 (KS3)" evidence="12">
    <location>
        <begin position="1727"/>
        <end position="2144"/>
    </location>
</feature>
<dbReference type="SMART" id="SM00822">
    <property type="entry name" value="PKS_KR"/>
    <property type="match status" value="2"/>
</dbReference>
<dbReference type="InterPro" id="IPR014030">
    <property type="entry name" value="Ketoacyl_synth_N"/>
</dbReference>
<evidence type="ECO:0000256" key="5">
    <source>
        <dbReference type="ARBA" id="ARBA00022679"/>
    </source>
</evidence>
<dbReference type="InterPro" id="IPR042104">
    <property type="entry name" value="PKS_dehydratase_sf"/>
</dbReference>
<evidence type="ECO:0000256" key="4">
    <source>
        <dbReference type="ARBA" id="ARBA00022553"/>
    </source>
</evidence>
<dbReference type="InterPro" id="IPR036291">
    <property type="entry name" value="NAD(P)-bd_dom_sf"/>
</dbReference>
<evidence type="ECO:0000256" key="8">
    <source>
        <dbReference type="ARBA" id="ARBA00023315"/>
    </source>
</evidence>
<dbReference type="CDD" id="cd00833">
    <property type="entry name" value="PKS"/>
    <property type="match status" value="2"/>
</dbReference>
<dbReference type="InterPro" id="IPR032821">
    <property type="entry name" value="PKS_assoc"/>
</dbReference>
<dbReference type="PROSITE" id="PS50075">
    <property type="entry name" value="CARRIER"/>
    <property type="match status" value="2"/>
</dbReference>
<dbReference type="PANTHER" id="PTHR43775:SF51">
    <property type="entry name" value="INACTIVE PHENOLPHTHIOCEROL SYNTHESIS POLYKETIDE SYNTHASE TYPE I PKS1-RELATED"/>
    <property type="match status" value="1"/>
</dbReference>
<dbReference type="InterPro" id="IPR016036">
    <property type="entry name" value="Malonyl_transacylase_ACP-bd"/>
</dbReference>
<dbReference type="InterPro" id="IPR049552">
    <property type="entry name" value="PKS_DH_N"/>
</dbReference>
<reference evidence="14 15" key="1">
    <citation type="submission" date="2023-03" db="EMBL/GenBank/DDBJ databases">
        <title>Isolation and description of six Streptomyces strains from soil environments, able to metabolize different microbial glucans.</title>
        <authorList>
            <person name="Widen T."/>
            <person name="Larsbrink J."/>
        </authorList>
    </citation>
    <scope>NUCLEOTIDE SEQUENCE [LARGE SCALE GENOMIC DNA]</scope>
    <source>
        <strain evidence="14 15">Mut2</strain>
    </source>
</reference>
<dbReference type="SMART" id="SM00823">
    <property type="entry name" value="PKS_PP"/>
    <property type="match status" value="2"/>
</dbReference>
<dbReference type="Pfam" id="PF00975">
    <property type="entry name" value="Thioesterase"/>
    <property type="match status" value="1"/>
</dbReference>
<dbReference type="SUPFAM" id="SSF52151">
    <property type="entry name" value="FabD/lysophospholipase-like"/>
    <property type="match status" value="2"/>
</dbReference>
<dbReference type="PROSITE" id="PS52019">
    <property type="entry name" value="PKS_MFAS_DH"/>
    <property type="match status" value="2"/>
</dbReference>
<dbReference type="Gene3D" id="3.40.50.720">
    <property type="entry name" value="NAD(P)-binding Rossmann-like Domain"/>
    <property type="match status" value="2"/>
</dbReference>
<dbReference type="SUPFAM" id="SSF53901">
    <property type="entry name" value="Thiolase-like"/>
    <property type="match status" value="2"/>
</dbReference>
<dbReference type="Pfam" id="PF08990">
    <property type="entry name" value="Docking"/>
    <property type="match status" value="1"/>
</dbReference>
<feature type="domain" description="Carrier" evidence="11">
    <location>
        <begin position="1630"/>
        <end position="1705"/>
    </location>
</feature>
<dbReference type="SMART" id="SM00825">
    <property type="entry name" value="PKS_KS"/>
    <property type="match status" value="2"/>
</dbReference>
<dbReference type="Pfam" id="PF00698">
    <property type="entry name" value="Acyl_transf_1"/>
    <property type="match status" value="2"/>
</dbReference>
<evidence type="ECO:0000259" key="13">
    <source>
        <dbReference type="PROSITE" id="PS52019"/>
    </source>
</evidence>
<dbReference type="PANTHER" id="PTHR43775">
    <property type="entry name" value="FATTY ACID SYNTHASE"/>
    <property type="match status" value="1"/>
</dbReference>
<dbReference type="InterPro" id="IPR016035">
    <property type="entry name" value="Acyl_Trfase/lysoPLipase"/>
</dbReference>
<feature type="region of interest" description="N-terminal hotdog fold" evidence="9">
    <location>
        <begin position="2606"/>
        <end position="2729"/>
    </location>
</feature>
<dbReference type="Gene3D" id="3.30.70.3290">
    <property type="match status" value="2"/>
</dbReference>
<feature type="active site" description="Proton donor; for dehydratase activity" evidence="9">
    <location>
        <position position="1106"/>
    </location>
</feature>
<dbReference type="SUPFAM" id="SSF51735">
    <property type="entry name" value="NAD(P)-binding Rossmann-fold domains"/>
    <property type="match status" value="4"/>
</dbReference>
<dbReference type="PROSITE" id="PS00606">
    <property type="entry name" value="KS3_1"/>
    <property type="match status" value="2"/>
</dbReference>
<dbReference type="Pfam" id="PF00550">
    <property type="entry name" value="PP-binding"/>
    <property type="match status" value="2"/>
</dbReference>
<keyword evidence="4" id="KW-0597">Phosphoprotein</keyword>
<dbReference type="InterPro" id="IPR001031">
    <property type="entry name" value="Thioesterase"/>
</dbReference>
<dbReference type="Pfam" id="PF16197">
    <property type="entry name" value="KAsynt_C_assoc"/>
    <property type="match status" value="2"/>
</dbReference>
<dbReference type="InterPro" id="IPR049551">
    <property type="entry name" value="PKS_DH_C"/>
</dbReference>
<keyword evidence="5" id="KW-0808">Transferase</keyword>
<dbReference type="Gene3D" id="3.40.47.10">
    <property type="match status" value="2"/>
</dbReference>
<dbReference type="InterPro" id="IPR014043">
    <property type="entry name" value="Acyl_transferase_dom"/>
</dbReference>
<dbReference type="InterPro" id="IPR050091">
    <property type="entry name" value="PKS_NRPS_Biosynth_Enz"/>
</dbReference>
<dbReference type="InterPro" id="IPR016039">
    <property type="entry name" value="Thiolase-like"/>
</dbReference>
<dbReference type="InterPro" id="IPR020841">
    <property type="entry name" value="PKS_Beta-ketoAc_synthase_dom"/>
</dbReference>
<dbReference type="Pfam" id="PF02801">
    <property type="entry name" value="Ketoacyl-synt_C"/>
    <property type="match status" value="2"/>
</dbReference>
<keyword evidence="7" id="KW-0511">Multifunctional enzyme</keyword>
<keyword evidence="3" id="KW-0596">Phosphopantetheine</keyword>
<dbReference type="Gene3D" id="3.40.50.1820">
    <property type="entry name" value="alpha/beta hydrolase"/>
    <property type="match status" value="1"/>
</dbReference>
<dbReference type="SMART" id="SM00824">
    <property type="entry name" value="PKS_TE"/>
    <property type="match status" value="1"/>
</dbReference>
<evidence type="ECO:0000256" key="9">
    <source>
        <dbReference type="PROSITE-ProRule" id="PRU01363"/>
    </source>
</evidence>
<comment type="pathway">
    <text evidence="2">Antibiotic biosynthesis.</text>
</comment>
<dbReference type="Pfam" id="PF22953">
    <property type="entry name" value="SpnB_Rossmann"/>
    <property type="match status" value="2"/>
</dbReference>
<dbReference type="SUPFAM" id="SSF47336">
    <property type="entry name" value="ACP-like"/>
    <property type="match status" value="1"/>
</dbReference>
<protein>
    <submittedName>
        <fullName evidence="14">Type I polyketide synthase</fullName>
    </submittedName>
</protein>
<feature type="domain" description="Carrier" evidence="11">
    <location>
        <begin position="3330"/>
        <end position="3405"/>
    </location>
</feature>
<dbReference type="Gene3D" id="1.10.1200.10">
    <property type="entry name" value="ACP-like"/>
    <property type="match status" value="2"/>
</dbReference>
<evidence type="ECO:0000256" key="3">
    <source>
        <dbReference type="ARBA" id="ARBA00022450"/>
    </source>
</evidence>
<dbReference type="Pfam" id="PF21089">
    <property type="entry name" value="PKS_DH_N"/>
    <property type="match status" value="2"/>
</dbReference>
<feature type="region of interest" description="Disordered" evidence="10">
    <location>
        <begin position="1705"/>
        <end position="1724"/>
    </location>
</feature>
<dbReference type="Pfam" id="PF14765">
    <property type="entry name" value="PS-DH"/>
    <property type="match status" value="2"/>
</dbReference>
<dbReference type="InterPro" id="IPR006162">
    <property type="entry name" value="Ppantetheine_attach_site"/>
</dbReference>
<proteinExistence type="predicted"/>
<dbReference type="CDD" id="cd08956">
    <property type="entry name" value="KR_3_FAS_SDR_x"/>
    <property type="match status" value="2"/>
</dbReference>
<name>A0ABY9I102_9ACTN</name>
<keyword evidence="6" id="KW-0045">Antibiotic biosynthesis</keyword>
<evidence type="ECO:0000259" key="12">
    <source>
        <dbReference type="PROSITE" id="PS52004"/>
    </source>
</evidence>
<dbReference type="InterPro" id="IPR057326">
    <property type="entry name" value="KR_dom"/>
</dbReference>
<feature type="region of interest" description="Disordered" evidence="10">
    <location>
        <begin position="3411"/>
        <end position="3446"/>
    </location>
</feature>
<evidence type="ECO:0000256" key="1">
    <source>
        <dbReference type="ARBA" id="ARBA00001957"/>
    </source>
</evidence>
<evidence type="ECO:0000256" key="10">
    <source>
        <dbReference type="SAM" id="MobiDB-lite"/>
    </source>
</evidence>
<feature type="compositionally biased region" description="Low complexity" evidence="10">
    <location>
        <begin position="3428"/>
        <end position="3444"/>
    </location>
</feature>
<accession>A0ABY9I102</accession>
<feature type="domain" description="PKS/mFAS DH" evidence="13">
    <location>
        <begin position="909"/>
        <end position="1184"/>
    </location>
</feature>
<evidence type="ECO:0000259" key="11">
    <source>
        <dbReference type="PROSITE" id="PS50075"/>
    </source>
</evidence>
<dbReference type="InterPro" id="IPR001227">
    <property type="entry name" value="Ac_transferase_dom_sf"/>
</dbReference>
<dbReference type="InterPro" id="IPR015083">
    <property type="entry name" value="NorB/c/GfsB-D-like_docking"/>
</dbReference>
<dbReference type="Gene3D" id="3.10.129.110">
    <property type="entry name" value="Polyketide synthase dehydratase"/>
    <property type="match status" value="2"/>
</dbReference>
<dbReference type="InterPro" id="IPR055123">
    <property type="entry name" value="SpnB-like_Rossmann"/>
</dbReference>
<dbReference type="SMART" id="SM00826">
    <property type="entry name" value="PKS_DH"/>
    <property type="match status" value="2"/>
</dbReference>
<feature type="region of interest" description="N-terminal hotdog fold" evidence="9">
    <location>
        <begin position="909"/>
        <end position="1033"/>
    </location>
</feature>
<dbReference type="InterPro" id="IPR020807">
    <property type="entry name" value="PKS_DH"/>
</dbReference>
<dbReference type="Pfam" id="PF00109">
    <property type="entry name" value="ketoacyl-synt"/>
    <property type="match status" value="2"/>
</dbReference>
<feature type="active site" description="Proton acceptor; for dehydratase activity" evidence="9">
    <location>
        <position position="2638"/>
    </location>
</feature>
<keyword evidence="8" id="KW-0012">Acyltransferase</keyword>
<feature type="active site" description="Proton donor; for dehydratase activity" evidence="9">
    <location>
        <position position="2804"/>
    </location>
</feature>
<feature type="region of interest" description="C-terminal hotdog fold" evidence="9">
    <location>
        <begin position="2743"/>
        <end position="2887"/>
    </location>
</feature>
<comment type="cofactor">
    <cofactor evidence="1">
        <name>pantetheine 4'-phosphate</name>
        <dbReference type="ChEBI" id="CHEBI:47942"/>
    </cofactor>
</comment>
<dbReference type="PROSITE" id="PS00012">
    <property type="entry name" value="PHOSPHOPANTETHEINE"/>
    <property type="match status" value="1"/>
</dbReference>
<evidence type="ECO:0000313" key="14">
    <source>
        <dbReference type="EMBL" id="WLQ40535.1"/>
    </source>
</evidence>
<gene>
    <name evidence="14" type="ORF">P8A22_11380</name>
</gene>
<dbReference type="SUPFAM" id="SSF53474">
    <property type="entry name" value="alpha/beta-Hydrolases"/>
    <property type="match status" value="1"/>
</dbReference>